<keyword evidence="2" id="KW-1185">Reference proteome</keyword>
<evidence type="ECO:0000313" key="1">
    <source>
        <dbReference type="EMBL" id="KAJ0989333.1"/>
    </source>
</evidence>
<gene>
    <name evidence="1" type="ORF">J5N97_007689</name>
</gene>
<comment type="caution">
    <text evidence="1">The sequence shown here is derived from an EMBL/GenBank/DDBJ whole genome shotgun (WGS) entry which is preliminary data.</text>
</comment>
<dbReference type="Proteomes" id="UP001085076">
    <property type="component" value="Miscellaneous, Linkage group lg01"/>
</dbReference>
<reference evidence="1" key="2">
    <citation type="journal article" date="2022" name="Hortic Res">
        <title>The genome of Dioscorea zingiberensis sheds light on the biosynthesis, origin and evolution of the medicinally important diosgenin saponins.</title>
        <authorList>
            <person name="Li Y."/>
            <person name="Tan C."/>
            <person name="Li Z."/>
            <person name="Guo J."/>
            <person name="Li S."/>
            <person name="Chen X."/>
            <person name="Wang C."/>
            <person name="Dai X."/>
            <person name="Yang H."/>
            <person name="Song W."/>
            <person name="Hou L."/>
            <person name="Xu J."/>
            <person name="Tong Z."/>
            <person name="Xu A."/>
            <person name="Yuan X."/>
            <person name="Wang W."/>
            <person name="Yang Q."/>
            <person name="Chen L."/>
            <person name="Sun Z."/>
            <person name="Wang K."/>
            <person name="Pan B."/>
            <person name="Chen J."/>
            <person name="Bao Y."/>
            <person name="Liu F."/>
            <person name="Qi X."/>
            <person name="Gang D.R."/>
            <person name="Wen J."/>
            <person name="Li J."/>
        </authorList>
    </citation>
    <scope>NUCLEOTIDE SEQUENCE</scope>
    <source>
        <strain evidence="1">Dzin_1.0</strain>
    </source>
</reference>
<dbReference type="EMBL" id="JAGGNH010000001">
    <property type="protein sequence ID" value="KAJ0989333.1"/>
    <property type="molecule type" value="Genomic_DNA"/>
</dbReference>
<accession>A0A9D5DDZ3</accession>
<reference evidence="1" key="1">
    <citation type="submission" date="2021-03" db="EMBL/GenBank/DDBJ databases">
        <authorList>
            <person name="Li Z."/>
            <person name="Yang C."/>
        </authorList>
    </citation>
    <scope>NUCLEOTIDE SEQUENCE</scope>
    <source>
        <strain evidence="1">Dzin_1.0</strain>
        <tissue evidence="1">Leaf</tissue>
    </source>
</reference>
<organism evidence="1 2">
    <name type="scientific">Dioscorea zingiberensis</name>
    <dbReference type="NCBI Taxonomy" id="325984"/>
    <lineage>
        <taxon>Eukaryota</taxon>
        <taxon>Viridiplantae</taxon>
        <taxon>Streptophyta</taxon>
        <taxon>Embryophyta</taxon>
        <taxon>Tracheophyta</taxon>
        <taxon>Spermatophyta</taxon>
        <taxon>Magnoliopsida</taxon>
        <taxon>Liliopsida</taxon>
        <taxon>Dioscoreales</taxon>
        <taxon>Dioscoreaceae</taxon>
        <taxon>Dioscorea</taxon>
    </lineage>
</organism>
<proteinExistence type="predicted"/>
<protein>
    <submittedName>
        <fullName evidence="1">Uncharacterized protein</fullName>
    </submittedName>
</protein>
<evidence type="ECO:0000313" key="2">
    <source>
        <dbReference type="Proteomes" id="UP001085076"/>
    </source>
</evidence>
<name>A0A9D5DDZ3_9LILI</name>
<dbReference type="AlphaFoldDB" id="A0A9D5DDZ3"/>
<sequence length="70" mass="7755">MADVMVSSKTPRPPVFVPIPLPPRGSLGAWFPHSCLYFRTRFSIVGDQTTPEILGIPTKGSSYCRIQSYV</sequence>